<feature type="binding site" evidence="6">
    <location>
        <begin position="75"/>
        <end position="77"/>
    </location>
    <ligand>
        <name>substrate</name>
    </ligand>
</feature>
<dbReference type="SUPFAM" id="SSF55040">
    <property type="entry name" value="Molybdenum cofactor biosynthesis protein C, MoaC"/>
    <property type="match status" value="1"/>
</dbReference>
<evidence type="ECO:0000256" key="2">
    <source>
        <dbReference type="ARBA" id="ARBA00005046"/>
    </source>
</evidence>
<evidence type="ECO:0000313" key="9">
    <source>
        <dbReference type="Proteomes" id="UP000516160"/>
    </source>
</evidence>
<dbReference type="HAMAP" id="MF_01224_B">
    <property type="entry name" value="MoaC_B"/>
    <property type="match status" value="1"/>
</dbReference>
<name>A0A7G9W8V4_ALKCA</name>
<dbReference type="InterPro" id="IPR050105">
    <property type="entry name" value="MoCo_biosynth_MoaA/MoaC"/>
</dbReference>
<gene>
    <name evidence="6 8" type="primary">moaC</name>
    <name evidence="8" type="ORF">HYG86_10265</name>
</gene>
<dbReference type="PANTHER" id="PTHR22960">
    <property type="entry name" value="MOLYBDOPTERIN COFACTOR SYNTHESIS PROTEIN A"/>
    <property type="match status" value="1"/>
</dbReference>
<dbReference type="Gene3D" id="3.30.70.640">
    <property type="entry name" value="Molybdopterin cofactor biosynthesis C (MoaC) domain"/>
    <property type="match status" value="1"/>
</dbReference>
<evidence type="ECO:0000259" key="7">
    <source>
        <dbReference type="Pfam" id="PF01967"/>
    </source>
</evidence>
<dbReference type="KEGG" id="acae:HYG86_10265"/>
<keyword evidence="4 6" id="KW-0501">Molybdenum cofactor biosynthesis</keyword>
<dbReference type="GO" id="GO:0006777">
    <property type="term" value="P:Mo-molybdopterin cofactor biosynthetic process"/>
    <property type="evidence" value="ECO:0007669"/>
    <property type="project" value="UniProtKB-UniRule"/>
</dbReference>
<dbReference type="AlphaFoldDB" id="A0A7G9W8V4"/>
<reference evidence="8 9" key="1">
    <citation type="submission" date="2020-07" db="EMBL/GenBank/DDBJ databases">
        <title>Alkalicella. sp. LB2 genome.</title>
        <authorList>
            <person name="Postec A."/>
            <person name="Quemeneur M."/>
        </authorList>
    </citation>
    <scope>NUCLEOTIDE SEQUENCE [LARGE SCALE GENOMIC DNA]</scope>
    <source>
        <strain evidence="8 9">LB2</strain>
    </source>
</reference>
<protein>
    <recommendedName>
        <fullName evidence="3 6">Cyclic pyranopterin monophosphate synthase</fullName>
        <ecNumber evidence="3 6">4.6.1.17</ecNumber>
    </recommendedName>
    <alternativeName>
        <fullName evidence="6">Molybdenum cofactor biosynthesis protein C</fullName>
    </alternativeName>
</protein>
<dbReference type="GO" id="GO:0061799">
    <property type="term" value="F:cyclic pyranopterin monophosphate synthase activity"/>
    <property type="evidence" value="ECO:0007669"/>
    <property type="project" value="UniProtKB-UniRule"/>
</dbReference>
<evidence type="ECO:0000256" key="6">
    <source>
        <dbReference type="HAMAP-Rule" id="MF_01224"/>
    </source>
</evidence>
<keyword evidence="5 6" id="KW-0456">Lyase</keyword>
<evidence type="ECO:0000313" key="8">
    <source>
        <dbReference type="EMBL" id="QNO15116.1"/>
    </source>
</evidence>
<keyword evidence="9" id="KW-1185">Reference proteome</keyword>
<dbReference type="Pfam" id="PF01967">
    <property type="entry name" value="MoaC"/>
    <property type="match status" value="1"/>
</dbReference>
<feature type="domain" description="Molybdopterin cofactor biosynthesis C (MoaC)" evidence="7">
    <location>
        <begin position="15"/>
        <end position="150"/>
    </location>
</feature>
<dbReference type="NCBIfam" id="NF006870">
    <property type="entry name" value="PRK09364.1"/>
    <property type="match status" value="1"/>
</dbReference>
<evidence type="ECO:0000256" key="1">
    <source>
        <dbReference type="ARBA" id="ARBA00001637"/>
    </source>
</evidence>
<feature type="active site" evidence="6">
    <location>
        <position position="128"/>
    </location>
</feature>
<feature type="binding site" evidence="6">
    <location>
        <begin position="113"/>
        <end position="114"/>
    </location>
    <ligand>
        <name>substrate</name>
    </ligand>
</feature>
<dbReference type="NCBIfam" id="TIGR00581">
    <property type="entry name" value="moaC"/>
    <property type="match status" value="1"/>
</dbReference>
<comment type="similarity">
    <text evidence="6">Belongs to the MoaC family.</text>
</comment>
<dbReference type="Proteomes" id="UP000516160">
    <property type="component" value="Chromosome"/>
</dbReference>
<dbReference type="InterPro" id="IPR002820">
    <property type="entry name" value="Mopterin_CF_biosynth-C_dom"/>
</dbReference>
<dbReference type="UniPathway" id="UPA00344"/>
<dbReference type="InterPro" id="IPR047594">
    <property type="entry name" value="MoaC_bact/euk"/>
</dbReference>
<dbReference type="RefSeq" id="WP_213165481.1">
    <property type="nucleotide sequence ID" value="NZ_CP058559.1"/>
</dbReference>
<sequence>MGEFTHFNNSGRAKMVDVSEKSMTKREAVAQGRIYMAPETIAKVLEGQMKKGDVLSVAQVGGILGAKKTWDLIPMCHNIMISGLDIEFKVVEDKSYIEATCVAKTSGATGIEMEALTGVSVALLTIYDMCKAVDKKMNIGHISLLSKTGGKTDFFG</sequence>
<dbReference type="EC" id="4.6.1.17" evidence="3 6"/>
<evidence type="ECO:0000256" key="3">
    <source>
        <dbReference type="ARBA" id="ARBA00012575"/>
    </source>
</evidence>
<comment type="catalytic activity">
    <reaction evidence="1 6">
        <text>(8S)-3',8-cyclo-7,8-dihydroguanosine 5'-triphosphate = cyclic pyranopterin phosphate + diphosphate</text>
        <dbReference type="Rhea" id="RHEA:49580"/>
        <dbReference type="ChEBI" id="CHEBI:33019"/>
        <dbReference type="ChEBI" id="CHEBI:59648"/>
        <dbReference type="ChEBI" id="CHEBI:131766"/>
        <dbReference type="EC" id="4.6.1.17"/>
    </reaction>
</comment>
<comment type="pathway">
    <text evidence="2 6">Cofactor biosynthesis; molybdopterin biosynthesis.</text>
</comment>
<proteinExistence type="inferred from homology"/>
<comment type="function">
    <text evidence="6">Catalyzes the conversion of (8S)-3',8-cyclo-7,8-dihydroguanosine 5'-triphosphate to cyclic pyranopterin monophosphate (cPMP).</text>
</comment>
<evidence type="ECO:0000256" key="4">
    <source>
        <dbReference type="ARBA" id="ARBA00023150"/>
    </source>
</evidence>
<evidence type="ECO:0000256" key="5">
    <source>
        <dbReference type="ARBA" id="ARBA00023239"/>
    </source>
</evidence>
<dbReference type="EMBL" id="CP058559">
    <property type="protein sequence ID" value="QNO15116.1"/>
    <property type="molecule type" value="Genomic_DNA"/>
</dbReference>
<comment type="subunit">
    <text evidence="6">Homohexamer; trimer of dimers.</text>
</comment>
<organism evidence="8 9">
    <name type="scientific">Alkalicella caledoniensis</name>
    <dbReference type="NCBI Taxonomy" id="2731377"/>
    <lineage>
        <taxon>Bacteria</taxon>
        <taxon>Bacillati</taxon>
        <taxon>Bacillota</taxon>
        <taxon>Clostridia</taxon>
        <taxon>Eubacteriales</taxon>
        <taxon>Proteinivoracaceae</taxon>
        <taxon>Alkalicella</taxon>
    </lineage>
</organism>
<dbReference type="InterPro" id="IPR023045">
    <property type="entry name" value="MoaC"/>
</dbReference>
<dbReference type="CDD" id="cd01420">
    <property type="entry name" value="MoaC_PE"/>
    <property type="match status" value="1"/>
</dbReference>
<accession>A0A7G9W8V4</accession>
<dbReference type="InterPro" id="IPR036522">
    <property type="entry name" value="MoaC_sf"/>
</dbReference>